<reference evidence="1 2" key="1">
    <citation type="submission" date="2024-01" db="EMBL/GenBank/DDBJ databases">
        <authorList>
            <person name="Waweru B."/>
        </authorList>
    </citation>
    <scope>NUCLEOTIDE SEQUENCE [LARGE SCALE GENOMIC DNA]</scope>
</reference>
<keyword evidence="2" id="KW-1185">Reference proteome</keyword>
<dbReference type="InterPro" id="IPR011043">
    <property type="entry name" value="Gal_Oxase/kelch_b-propeller"/>
</dbReference>
<dbReference type="EMBL" id="CAWUPB010001184">
    <property type="protein sequence ID" value="CAK7351213.1"/>
    <property type="molecule type" value="Genomic_DNA"/>
</dbReference>
<name>A0AAV1SHP6_9ROSI</name>
<evidence type="ECO:0000313" key="1">
    <source>
        <dbReference type="EMBL" id="CAK7351213.1"/>
    </source>
</evidence>
<dbReference type="SUPFAM" id="SSF50965">
    <property type="entry name" value="Galactose oxidase, central domain"/>
    <property type="match status" value="1"/>
</dbReference>
<protein>
    <submittedName>
        <fullName evidence="1">Uncharacterized protein</fullName>
    </submittedName>
</protein>
<dbReference type="Proteomes" id="UP001314170">
    <property type="component" value="Unassembled WGS sequence"/>
</dbReference>
<gene>
    <name evidence="1" type="ORF">DCAF_LOCUS23741</name>
</gene>
<evidence type="ECO:0000313" key="2">
    <source>
        <dbReference type="Proteomes" id="UP001314170"/>
    </source>
</evidence>
<sequence>MYMVDFTVHSDTILSSLHVLNTGNLQWQEVLVNGEQPCARHSHSMVAYGSKAFACMWKLKKTAGRSPHARFSDSMFVFKNFLGVIGCKELLVHTTANVVVDDLVIISGGAACYAFGTKFSEPLKVNLLLLVSLGDKLMPTEKNVNVRVSHVGNMEALTQSPVLNSEAEKHLLVSSNWVLQLEKKNAELGKDILKTFGWLDLGRKVYTREDGLHICFPITKKFSAMFLEKQDLDGDAIEERNDACVSKPFTGGILLNEVSCSTAFS</sequence>
<dbReference type="AlphaFoldDB" id="A0AAV1SHP6"/>
<comment type="caution">
    <text evidence="1">The sequence shown here is derived from an EMBL/GenBank/DDBJ whole genome shotgun (WGS) entry which is preliminary data.</text>
</comment>
<accession>A0AAV1SHP6</accession>
<organism evidence="1 2">
    <name type="scientific">Dovyalis caffra</name>
    <dbReference type="NCBI Taxonomy" id="77055"/>
    <lineage>
        <taxon>Eukaryota</taxon>
        <taxon>Viridiplantae</taxon>
        <taxon>Streptophyta</taxon>
        <taxon>Embryophyta</taxon>
        <taxon>Tracheophyta</taxon>
        <taxon>Spermatophyta</taxon>
        <taxon>Magnoliopsida</taxon>
        <taxon>eudicotyledons</taxon>
        <taxon>Gunneridae</taxon>
        <taxon>Pentapetalae</taxon>
        <taxon>rosids</taxon>
        <taxon>fabids</taxon>
        <taxon>Malpighiales</taxon>
        <taxon>Salicaceae</taxon>
        <taxon>Flacourtieae</taxon>
        <taxon>Dovyalis</taxon>
    </lineage>
</organism>
<proteinExistence type="predicted"/>